<comment type="caution">
    <text evidence="1">The sequence shown here is derived from an EMBL/GenBank/DDBJ whole genome shotgun (WGS) entry which is preliminary data.</text>
</comment>
<gene>
    <name evidence="1" type="ORF">RYX45_25115</name>
</gene>
<sequence>MGMDEIECVVVEMDEQKEKALNIALNKISGDWDKDKLALLITDLDASNFDVSLTGFDPGELEDLFKDSLKDNIKEDDF</sequence>
<name>A0AAJ2U6A4_ALKPS</name>
<keyword evidence="1" id="KW-0808">Transferase</keyword>
<evidence type="ECO:0000313" key="1">
    <source>
        <dbReference type="EMBL" id="MDV2888447.1"/>
    </source>
</evidence>
<keyword evidence="1" id="KW-0489">Methyltransferase</keyword>
<dbReference type="Proteomes" id="UP001285636">
    <property type="component" value="Unassembled WGS sequence"/>
</dbReference>
<dbReference type="AlphaFoldDB" id="A0AAJ2U6A4"/>
<protein>
    <submittedName>
        <fullName evidence="1">DNA modification methylase</fullName>
    </submittedName>
</protein>
<reference evidence="1" key="1">
    <citation type="submission" date="2023-10" db="EMBL/GenBank/DDBJ databases">
        <title>Screening of Alkalihalophilus pseudofirmusBZ-TG-HK211 and Its Alleviation of Salt Stress on Rapeseed Growth.</title>
        <authorList>
            <person name="Zhao B."/>
            <person name="Guo T."/>
        </authorList>
    </citation>
    <scope>NUCLEOTIDE SEQUENCE</scope>
    <source>
        <strain evidence="1">BZ-TG-HK211</strain>
    </source>
</reference>
<feature type="non-terminal residue" evidence="1">
    <location>
        <position position="78"/>
    </location>
</feature>
<dbReference type="GO" id="GO:0032259">
    <property type="term" value="P:methylation"/>
    <property type="evidence" value="ECO:0007669"/>
    <property type="project" value="UniProtKB-KW"/>
</dbReference>
<feature type="non-terminal residue" evidence="1">
    <location>
        <position position="1"/>
    </location>
</feature>
<dbReference type="GO" id="GO:0008168">
    <property type="term" value="F:methyltransferase activity"/>
    <property type="evidence" value="ECO:0007669"/>
    <property type="project" value="UniProtKB-KW"/>
</dbReference>
<proteinExistence type="predicted"/>
<evidence type="ECO:0000313" key="2">
    <source>
        <dbReference type="Proteomes" id="UP001285636"/>
    </source>
</evidence>
<organism evidence="1 2">
    <name type="scientific">Alkalihalophilus pseudofirmus</name>
    <name type="common">Bacillus pseudofirmus</name>
    <dbReference type="NCBI Taxonomy" id="79885"/>
    <lineage>
        <taxon>Bacteria</taxon>
        <taxon>Bacillati</taxon>
        <taxon>Bacillota</taxon>
        <taxon>Bacilli</taxon>
        <taxon>Bacillales</taxon>
        <taxon>Bacillaceae</taxon>
        <taxon>Alkalihalophilus</taxon>
    </lineage>
</organism>
<dbReference type="EMBL" id="JAWJAY010001476">
    <property type="protein sequence ID" value="MDV2888447.1"/>
    <property type="molecule type" value="Genomic_DNA"/>
</dbReference>
<accession>A0AAJ2U6A4</accession>